<dbReference type="PANTHER" id="PTHR39550">
    <property type="entry name" value="SLL0658 PROTEIN"/>
    <property type="match status" value="1"/>
</dbReference>
<dbReference type="Pfam" id="PF11848">
    <property type="entry name" value="DUF3368"/>
    <property type="match status" value="1"/>
</dbReference>
<evidence type="ECO:0000313" key="1">
    <source>
        <dbReference type="EMBL" id="MDO7876573.1"/>
    </source>
</evidence>
<reference evidence="1" key="1">
    <citation type="submission" date="2023-07" db="EMBL/GenBank/DDBJ databases">
        <authorList>
            <person name="Kim M.K."/>
        </authorList>
    </citation>
    <scope>NUCLEOTIDE SEQUENCE</scope>
    <source>
        <strain evidence="1">ASUV-10-1</strain>
    </source>
</reference>
<accession>A0ABT9BE76</accession>
<sequence>MPPVVIADASCLILLQNIGALDLLRQLFGQVMVTDVVAKEYGLPLPAWLRVTAVQNPRQVQLLALTLDRGEASAIALALEQPDSLLIIDERRGRAVAQQLQLDTTGTLGILLRAKQKGHVAALRPLLEAIAATNFRLSAALMQTVLKQAGE</sequence>
<keyword evidence="2" id="KW-1185">Reference proteome</keyword>
<proteinExistence type="predicted"/>
<protein>
    <submittedName>
        <fullName evidence="1">DUF3368 domain-containing protein</fullName>
    </submittedName>
</protein>
<gene>
    <name evidence="1" type="ORF">Q5H93_17645</name>
</gene>
<evidence type="ECO:0000313" key="2">
    <source>
        <dbReference type="Proteomes" id="UP001176429"/>
    </source>
</evidence>
<dbReference type="InterPro" id="IPR021799">
    <property type="entry name" value="PIN-like_prokaryotic"/>
</dbReference>
<dbReference type="RefSeq" id="WP_305007942.1">
    <property type="nucleotide sequence ID" value="NZ_JAUQSY010000012.1"/>
</dbReference>
<dbReference type="EMBL" id="JAUQSY010000012">
    <property type="protein sequence ID" value="MDO7876573.1"/>
    <property type="molecule type" value="Genomic_DNA"/>
</dbReference>
<dbReference type="Proteomes" id="UP001176429">
    <property type="component" value="Unassembled WGS sequence"/>
</dbReference>
<dbReference type="PANTHER" id="PTHR39550:SF1">
    <property type="entry name" value="SLL0658 PROTEIN"/>
    <property type="match status" value="1"/>
</dbReference>
<organism evidence="1 2">
    <name type="scientific">Hymenobacter aranciens</name>
    <dbReference type="NCBI Taxonomy" id="3063996"/>
    <lineage>
        <taxon>Bacteria</taxon>
        <taxon>Pseudomonadati</taxon>
        <taxon>Bacteroidota</taxon>
        <taxon>Cytophagia</taxon>
        <taxon>Cytophagales</taxon>
        <taxon>Hymenobacteraceae</taxon>
        <taxon>Hymenobacter</taxon>
    </lineage>
</organism>
<name>A0ABT9BE76_9BACT</name>
<comment type="caution">
    <text evidence="1">The sequence shown here is derived from an EMBL/GenBank/DDBJ whole genome shotgun (WGS) entry which is preliminary data.</text>
</comment>